<accession>A0A445D5T3</accession>
<dbReference type="PANTHER" id="PTHR46033:SF8">
    <property type="entry name" value="PROTEIN MAINTENANCE OF MERISTEMS-LIKE"/>
    <property type="match status" value="1"/>
</dbReference>
<evidence type="ECO:0000313" key="3">
    <source>
        <dbReference type="Proteomes" id="UP000289738"/>
    </source>
</evidence>
<comment type="caution">
    <text evidence="2">The sequence shown here is derived from an EMBL/GenBank/DDBJ whole genome shotgun (WGS) entry which is preliminary data.</text>
</comment>
<protein>
    <recommendedName>
        <fullName evidence="1">Aminotransferase-like plant mobile domain-containing protein</fullName>
    </recommendedName>
</protein>
<evidence type="ECO:0000259" key="1">
    <source>
        <dbReference type="Pfam" id="PF10536"/>
    </source>
</evidence>
<dbReference type="AlphaFoldDB" id="A0A445D5T3"/>
<dbReference type="InterPro" id="IPR019557">
    <property type="entry name" value="AminoTfrase-like_pln_mobile"/>
</dbReference>
<dbReference type="Proteomes" id="UP000289738">
    <property type="component" value="Chromosome A05"/>
</dbReference>
<feature type="domain" description="Aminotransferase-like plant mobile" evidence="1">
    <location>
        <begin position="52"/>
        <end position="332"/>
    </location>
</feature>
<reference evidence="2 3" key="1">
    <citation type="submission" date="2019-01" db="EMBL/GenBank/DDBJ databases">
        <title>Sequencing of cultivated peanut Arachis hypogaea provides insights into genome evolution and oil improvement.</title>
        <authorList>
            <person name="Chen X."/>
        </authorList>
    </citation>
    <scope>NUCLEOTIDE SEQUENCE [LARGE SCALE GENOMIC DNA]</scope>
    <source>
        <strain evidence="3">cv. Fuhuasheng</strain>
        <tissue evidence="2">Leaves</tissue>
    </source>
</reference>
<name>A0A445D5T3_ARAHY</name>
<dbReference type="GO" id="GO:0010073">
    <property type="term" value="P:meristem maintenance"/>
    <property type="evidence" value="ECO:0007669"/>
    <property type="project" value="InterPro"/>
</dbReference>
<proteinExistence type="predicted"/>
<dbReference type="Pfam" id="PF10536">
    <property type="entry name" value="PMD"/>
    <property type="match status" value="1"/>
</dbReference>
<dbReference type="EMBL" id="SDMP01000005">
    <property type="protein sequence ID" value="RYR58602.1"/>
    <property type="molecule type" value="Genomic_DNA"/>
</dbReference>
<dbReference type="PANTHER" id="PTHR46033">
    <property type="entry name" value="PROTEIN MAIN-LIKE 2"/>
    <property type="match status" value="1"/>
</dbReference>
<gene>
    <name evidence="2" type="ORF">Ahy_A05g024458</name>
</gene>
<sequence length="618" mass="70543">MTRNEGIMYRLNGIAHVVDFIDEEPNRCVRSNCRQQKMILHNHIMPYLDCAGLLHVARLNDYWFKLNEPLISAFVERWCLETHTFHMSFGECTDVAYQFGPTVDGFSVSGCLSNFEQLMEGRKPAWEWFEVLFGELPLENSIDEYIVLYDWLQNRFKVMPTDATEATVHVYVRGYIMMLLSTMLFGDKSGARVYIRWLPYVADLDRLGWGSAILSWLYRCLYRVANQNVKNLAGQLALLQSWIFWRFPTFRPRRFDANLWPLASRCMLSSNEKGHWVIATRHKLDRLRGDDFIWMPYNTLEVIQVVHPDILRPEHTHLWKSTTALIYFSSIELTESYPSLGEFSKFLNQPSTLMFYYRRKVEDLRTGFLRYSPHGMSIGIRDIRACLTFSWYQIHDPRLSILTSARRFLSHDRNLVDPRQVGILADALGPNFPDNYRRATRERVGTRYCQPMGGSGWGVVMEGLVGGGFGGSGRGGGGGSGWGAGFGGAGGFGRGSGAGRSCWWSWGLEGLGGPFALGGTLASAFHGQTQRPSGDQPDHVSALEVQPSETYIPVTQKRKRVIRPAKCGTRHNRTQTLYTQHHDEYYNSSLSTLPPPYFGTVVEFQTPLCHAYRARLRE</sequence>
<organism evidence="2 3">
    <name type="scientific">Arachis hypogaea</name>
    <name type="common">Peanut</name>
    <dbReference type="NCBI Taxonomy" id="3818"/>
    <lineage>
        <taxon>Eukaryota</taxon>
        <taxon>Viridiplantae</taxon>
        <taxon>Streptophyta</taxon>
        <taxon>Embryophyta</taxon>
        <taxon>Tracheophyta</taxon>
        <taxon>Spermatophyta</taxon>
        <taxon>Magnoliopsida</taxon>
        <taxon>eudicotyledons</taxon>
        <taxon>Gunneridae</taxon>
        <taxon>Pentapetalae</taxon>
        <taxon>rosids</taxon>
        <taxon>fabids</taxon>
        <taxon>Fabales</taxon>
        <taxon>Fabaceae</taxon>
        <taxon>Papilionoideae</taxon>
        <taxon>50 kb inversion clade</taxon>
        <taxon>dalbergioids sensu lato</taxon>
        <taxon>Dalbergieae</taxon>
        <taxon>Pterocarpus clade</taxon>
        <taxon>Arachis</taxon>
    </lineage>
</organism>
<dbReference type="InterPro" id="IPR044824">
    <property type="entry name" value="MAIN-like"/>
</dbReference>
<evidence type="ECO:0000313" key="2">
    <source>
        <dbReference type="EMBL" id="RYR58602.1"/>
    </source>
</evidence>
<keyword evidence="3" id="KW-1185">Reference proteome</keyword>